<reference evidence="2 3" key="1">
    <citation type="submission" date="2022-03" db="EMBL/GenBank/DDBJ databases">
        <title>Complete genome sequence of Lysobacter capsici VKM B-2533 and Lysobacter gummosus 10.1.1, promising sources of lytic agents.</title>
        <authorList>
            <person name="Tarlachkov S.V."/>
            <person name="Kudryakova I.V."/>
            <person name="Afoshin A.S."/>
            <person name="Leontyevskaya E.A."/>
            <person name="Leontyevskaya N.V."/>
        </authorList>
    </citation>
    <scope>NUCLEOTIDE SEQUENCE [LARGE SCALE GENOMIC DNA]</scope>
    <source>
        <strain evidence="2 3">10.1.1</strain>
    </source>
</reference>
<dbReference type="RefSeq" id="WP_222837510.1">
    <property type="nucleotide sequence ID" value="NZ_CP011131.1"/>
</dbReference>
<accession>A0ABY3X5W0</accession>
<feature type="signal peptide" evidence="1">
    <location>
        <begin position="1"/>
        <end position="26"/>
    </location>
</feature>
<dbReference type="SUPFAM" id="SSF55486">
    <property type="entry name" value="Metalloproteases ('zincins'), catalytic domain"/>
    <property type="match status" value="1"/>
</dbReference>
<proteinExistence type="predicted"/>
<dbReference type="InterPro" id="IPR024079">
    <property type="entry name" value="MetalloPept_cat_dom_sf"/>
</dbReference>
<evidence type="ECO:0000313" key="2">
    <source>
        <dbReference type="EMBL" id="UNP27949.1"/>
    </source>
</evidence>
<sequence>MSGNRPVAWLRWSLALLFSASSLCFAQPGHIDNAQYARVVGHAGLHGRHAPLKWGRLAGRINPATGSYSMSYVTVDRYADIVIPPGPGVAGQTIHYDFAQSYLTAIRLWAGENYLGNRDAARAANGVPYHAGAEATVEFRLFPVEHQNCNLLGYADVERRPMCVLVNPTVIGRAVSETYAAARAAGVIGDISVAEYLDMTVRQTVIHEAGHTLGLLHTSEDLGHPSDGGPDAYFIEILPAPNTTDADPSIMTTVAGPQPVGGIYLSQLRQRLGRPVTLDDIRPSQRDLQGASLQWRGLTQRDVSDRVLRSMTRCVPAPNCTAHDEL</sequence>
<evidence type="ECO:0000256" key="1">
    <source>
        <dbReference type="SAM" id="SignalP"/>
    </source>
</evidence>
<dbReference type="Gene3D" id="3.40.390.10">
    <property type="entry name" value="Collagenase (Catalytic Domain)"/>
    <property type="match status" value="1"/>
</dbReference>
<evidence type="ECO:0008006" key="4">
    <source>
        <dbReference type="Google" id="ProtNLM"/>
    </source>
</evidence>
<evidence type="ECO:0000313" key="3">
    <source>
        <dbReference type="Proteomes" id="UP000829194"/>
    </source>
</evidence>
<gene>
    <name evidence="2" type="ORF">MOV92_15765</name>
</gene>
<name>A0ABY3X5W0_9GAMM</name>
<feature type="chain" id="PRO_5046760887" description="Peptidase M10 metallopeptidase domain-containing protein" evidence="1">
    <location>
        <begin position="27"/>
        <end position="326"/>
    </location>
</feature>
<organism evidence="2 3">
    <name type="scientific">Lysobacter gummosus</name>
    <dbReference type="NCBI Taxonomy" id="262324"/>
    <lineage>
        <taxon>Bacteria</taxon>
        <taxon>Pseudomonadati</taxon>
        <taxon>Pseudomonadota</taxon>
        <taxon>Gammaproteobacteria</taxon>
        <taxon>Lysobacterales</taxon>
        <taxon>Lysobacteraceae</taxon>
        <taxon>Lysobacter</taxon>
    </lineage>
</organism>
<keyword evidence="3" id="KW-1185">Reference proteome</keyword>
<protein>
    <recommendedName>
        <fullName evidence="4">Peptidase M10 metallopeptidase domain-containing protein</fullName>
    </recommendedName>
</protein>
<dbReference type="EMBL" id="CP093547">
    <property type="protein sequence ID" value="UNP27949.1"/>
    <property type="molecule type" value="Genomic_DNA"/>
</dbReference>
<keyword evidence="1" id="KW-0732">Signal</keyword>
<dbReference type="Proteomes" id="UP000829194">
    <property type="component" value="Chromosome"/>
</dbReference>